<dbReference type="InterPro" id="IPR036179">
    <property type="entry name" value="Ig-like_dom_sf"/>
</dbReference>
<feature type="domain" description="Ig-like" evidence="13">
    <location>
        <begin position="75"/>
        <end position="169"/>
    </location>
</feature>
<reference evidence="14" key="3">
    <citation type="submission" date="2025-08" db="UniProtKB">
        <authorList>
            <consortium name="Ensembl"/>
        </authorList>
    </citation>
    <scope>IDENTIFICATION</scope>
    <source>
        <strain evidence="14">HNI</strain>
    </source>
</reference>
<keyword evidence="8" id="KW-0675">Receptor</keyword>
<feature type="transmembrane region" description="Helical" evidence="12">
    <location>
        <begin position="289"/>
        <end position="311"/>
    </location>
</feature>
<dbReference type="InterPro" id="IPR013106">
    <property type="entry name" value="Ig_V-set"/>
</dbReference>
<dbReference type="Ensembl" id="ENSORLT00020016569.1">
    <property type="protein sequence ID" value="ENSORLP00020010013.1"/>
    <property type="gene ID" value="ENSORLG00020010906.1"/>
</dbReference>
<sequence length="355" mass="39926">MKVKVILRQRVTLETDSRLSSLERGSCAAEELVRSRNMASSGTIVCIIYAFGITVGVANSSLKLECDETNTGQFGQQSLLKCVIKQPTVKVRVVIWHKVGENEEALLVFEDTVKKQVQGFRFVEPFWITNKPDLSMLINNTKMEDEGEYLCTVVTDAGEGEKITQLKVKARYNQPTITQTKKTKTSNVASYLICESFGGDPKGKLRWFDEHDKDWTNSSNMTIKKTDNGLFKLSSWLPLMSGSTYESYTCKVYDGKGVEEGKVFFEPNKQIDPEASVNNEELKKETSPAAFVAPVVVIGSLIVGLLLLLLYRKRSQKMRRLSTAPLMGPHERVEIQDPDVETGDPEYKVEYKNQP</sequence>
<proteinExistence type="predicted"/>
<evidence type="ECO:0000256" key="8">
    <source>
        <dbReference type="ARBA" id="ARBA00023170"/>
    </source>
</evidence>
<evidence type="ECO:0000256" key="12">
    <source>
        <dbReference type="SAM" id="Phobius"/>
    </source>
</evidence>
<dbReference type="InterPro" id="IPR003599">
    <property type="entry name" value="Ig_sub"/>
</dbReference>
<reference evidence="14" key="4">
    <citation type="submission" date="2025-09" db="UniProtKB">
        <authorList>
            <consortium name="Ensembl"/>
        </authorList>
    </citation>
    <scope>IDENTIFICATION</scope>
    <source>
        <strain evidence="14">HNI</strain>
    </source>
</reference>
<dbReference type="SMART" id="SM00409">
    <property type="entry name" value="IG"/>
    <property type="match status" value="1"/>
</dbReference>
<keyword evidence="9" id="KW-0325">Glycoprotein</keyword>
<feature type="compositionally biased region" description="Basic and acidic residues" evidence="11">
    <location>
        <begin position="345"/>
        <end position="355"/>
    </location>
</feature>
<dbReference type="InterPro" id="IPR051713">
    <property type="entry name" value="T-cell_Activation_Regulation"/>
</dbReference>
<dbReference type="InterPro" id="IPR013783">
    <property type="entry name" value="Ig-like_fold"/>
</dbReference>
<keyword evidence="10" id="KW-0393">Immunoglobulin domain</keyword>
<evidence type="ECO:0000313" key="15">
    <source>
        <dbReference type="Proteomes" id="UP000265180"/>
    </source>
</evidence>
<evidence type="ECO:0000256" key="5">
    <source>
        <dbReference type="ARBA" id="ARBA00022989"/>
    </source>
</evidence>
<dbReference type="PROSITE" id="PS50835">
    <property type="entry name" value="IG_LIKE"/>
    <property type="match status" value="2"/>
</dbReference>
<evidence type="ECO:0000256" key="3">
    <source>
        <dbReference type="ARBA" id="ARBA00022692"/>
    </source>
</evidence>
<dbReference type="FunFam" id="2.60.40.10:FF:003036">
    <property type="entry name" value="Uncharacterized protein"/>
    <property type="match status" value="1"/>
</dbReference>
<dbReference type="PANTHER" id="PTHR25466">
    <property type="entry name" value="T-LYMPHOCYTE ACTIVATION ANTIGEN"/>
    <property type="match status" value="1"/>
</dbReference>
<dbReference type="GO" id="GO:0005886">
    <property type="term" value="C:plasma membrane"/>
    <property type="evidence" value="ECO:0007669"/>
    <property type="project" value="UniProtKB-SubCell"/>
</dbReference>
<keyword evidence="7" id="KW-1015">Disulfide bond</keyword>
<dbReference type="SUPFAM" id="SSF48726">
    <property type="entry name" value="Immunoglobulin"/>
    <property type="match status" value="2"/>
</dbReference>
<evidence type="ECO:0000256" key="10">
    <source>
        <dbReference type="ARBA" id="ARBA00023319"/>
    </source>
</evidence>
<keyword evidence="6 12" id="KW-0472">Membrane</keyword>
<dbReference type="Pfam" id="PF07686">
    <property type="entry name" value="V-set"/>
    <property type="match status" value="1"/>
</dbReference>
<dbReference type="AlphaFoldDB" id="A0A3P9KNN7"/>
<evidence type="ECO:0000313" key="14">
    <source>
        <dbReference type="Ensembl" id="ENSORLP00020010013.1"/>
    </source>
</evidence>
<evidence type="ECO:0000256" key="4">
    <source>
        <dbReference type="ARBA" id="ARBA00022729"/>
    </source>
</evidence>
<name>A0A3P9KNN7_ORYLA</name>
<keyword evidence="5 12" id="KW-1133">Transmembrane helix</keyword>
<evidence type="ECO:0000256" key="11">
    <source>
        <dbReference type="SAM" id="MobiDB-lite"/>
    </source>
</evidence>
<keyword evidence="2" id="KW-1003">Cell membrane</keyword>
<dbReference type="PANTHER" id="PTHR25466:SF14">
    <property type="entry name" value="BUTYROPHILIN SUBFAMILY 2 MEMBER A2-LIKE-RELATED"/>
    <property type="match status" value="1"/>
</dbReference>
<evidence type="ECO:0000256" key="7">
    <source>
        <dbReference type="ARBA" id="ARBA00023157"/>
    </source>
</evidence>
<reference key="1">
    <citation type="journal article" date="2007" name="Nature">
        <title>The medaka draft genome and insights into vertebrate genome evolution.</title>
        <authorList>
            <person name="Kasahara M."/>
            <person name="Naruse K."/>
            <person name="Sasaki S."/>
            <person name="Nakatani Y."/>
            <person name="Qu W."/>
            <person name="Ahsan B."/>
            <person name="Yamada T."/>
            <person name="Nagayasu Y."/>
            <person name="Doi K."/>
            <person name="Kasai Y."/>
            <person name="Jindo T."/>
            <person name="Kobayashi D."/>
            <person name="Shimada A."/>
            <person name="Toyoda A."/>
            <person name="Kuroki Y."/>
            <person name="Fujiyama A."/>
            <person name="Sasaki T."/>
            <person name="Shimizu A."/>
            <person name="Asakawa S."/>
            <person name="Shimizu N."/>
            <person name="Hashimoto S."/>
            <person name="Yang J."/>
            <person name="Lee Y."/>
            <person name="Matsushima K."/>
            <person name="Sugano S."/>
            <person name="Sakaizumi M."/>
            <person name="Narita T."/>
            <person name="Ohishi K."/>
            <person name="Haga S."/>
            <person name="Ohta F."/>
            <person name="Nomoto H."/>
            <person name="Nogata K."/>
            <person name="Morishita T."/>
            <person name="Endo T."/>
            <person name="Shin-I T."/>
            <person name="Takeda H."/>
            <person name="Morishita S."/>
            <person name="Kohara Y."/>
        </authorList>
    </citation>
    <scope>NUCLEOTIDE SEQUENCE [LARGE SCALE GENOMIC DNA]</scope>
    <source>
        <strain>Hd-rR</strain>
    </source>
</reference>
<feature type="domain" description="Ig-like" evidence="13">
    <location>
        <begin position="175"/>
        <end position="252"/>
    </location>
</feature>
<accession>A0A3P9KNN7</accession>
<comment type="subcellular location">
    <subcellularLocation>
        <location evidence="1">Cell membrane</location>
        <topology evidence="1">Single-pass type I membrane protein</topology>
    </subcellularLocation>
</comment>
<evidence type="ECO:0000256" key="9">
    <source>
        <dbReference type="ARBA" id="ARBA00023180"/>
    </source>
</evidence>
<keyword evidence="3 12" id="KW-0812">Transmembrane</keyword>
<keyword evidence="4" id="KW-0732">Signal</keyword>
<dbReference type="Proteomes" id="UP000265180">
    <property type="component" value="Chromosome 1"/>
</dbReference>
<feature type="region of interest" description="Disordered" evidence="11">
    <location>
        <begin position="331"/>
        <end position="355"/>
    </location>
</feature>
<evidence type="ECO:0000259" key="13">
    <source>
        <dbReference type="PROSITE" id="PS50835"/>
    </source>
</evidence>
<evidence type="ECO:0000256" key="1">
    <source>
        <dbReference type="ARBA" id="ARBA00004251"/>
    </source>
</evidence>
<evidence type="ECO:0000256" key="6">
    <source>
        <dbReference type="ARBA" id="ARBA00023136"/>
    </source>
</evidence>
<protein>
    <recommendedName>
        <fullName evidence="13">Ig-like domain-containing protein</fullName>
    </recommendedName>
</protein>
<dbReference type="InterPro" id="IPR007110">
    <property type="entry name" value="Ig-like_dom"/>
</dbReference>
<reference evidence="14 15" key="2">
    <citation type="submission" date="2017-04" db="EMBL/GenBank/DDBJ databases">
        <title>CpG methylation of centromeres and impact of large insertions on vertebrate speciation.</title>
        <authorList>
            <person name="Ichikawa K."/>
            <person name="Yoshimura J."/>
            <person name="Morishita S."/>
        </authorList>
    </citation>
    <scope>NUCLEOTIDE SEQUENCE</scope>
    <source>
        <strain evidence="14 15">HNI</strain>
    </source>
</reference>
<evidence type="ECO:0000256" key="2">
    <source>
        <dbReference type="ARBA" id="ARBA00022475"/>
    </source>
</evidence>
<organism evidence="14 15">
    <name type="scientific">Oryzias latipes</name>
    <name type="common">Japanese rice fish</name>
    <name type="synonym">Japanese killifish</name>
    <dbReference type="NCBI Taxonomy" id="8090"/>
    <lineage>
        <taxon>Eukaryota</taxon>
        <taxon>Metazoa</taxon>
        <taxon>Chordata</taxon>
        <taxon>Craniata</taxon>
        <taxon>Vertebrata</taxon>
        <taxon>Euteleostomi</taxon>
        <taxon>Actinopterygii</taxon>
        <taxon>Neopterygii</taxon>
        <taxon>Teleostei</taxon>
        <taxon>Neoteleostei</taxon>
        <taxon>Acanthomorphata</taxon>
        <taxon>Ovalentaria</taxon>
        <taxon>Atherinomorphae</taxon>
        <taxon>Beloniformes</taxon>
        <taxon>Adrianichthyidae</taxon>
        <taxon>Oryziinae</taxon>
        <taxon>Oryzias</taxon>
    </lineage>
</organism>
<dbReference type="Gene3D" id="2.60.40.10">
    <property type="entry name" value="Immunoglobulins"/>
    <property type="match status" value="2"/>
</dbReference>